<proteinExistence type="predicted"/>
<dbReference type="EMBL" id="ANOG01000065">
    <property type="protein sequence ID" value="EMI22629.1"/>
    <property type="molecule type" value="Genomic_DNA"/>
</dbReference>
<evidence type="ECO:0000313" key="1">
    <source>
        <dbReference type="EMBL" id="EMI22629.1"/>
    </source>
</evidence>
<evidence type="ECO:0000313" key="2">
    <source>
        <dbReference type="Proteomes" id="UP000011991"/>
    </source>
</evidence>
<protein>
    <submittedName>
        <fullName evidence="1">Uncharacterized protein</fullName>
    </submittedName>
</protein>
<reference evidence="1 2" key="1">
    <citation type="journal article" date="2013" name="Mar. Genomics">
        <title>Expression of sulfatases in Rhodopirellula baltica and the diversity of sulfatases in the genus Rhodopirellula.</title>
        <authorList>
            <person name="Wegner C.E."/>
            <person name="Richter-Heitmann T."/>
            <person name="Klindworth A."/>
            <person name="Klockow C."/>
            <person name="Richter M."/>
            <person name="Achstetter T."/>
            <person name="Glockner F.O."/>
            <person name="Harder J."/>
        </authorList>
    </citation>
    <scope>NUCLEOTIDE SEQUENCE [LARGE SCALE GENOMIC DNA]</scope>
    <source>
        <strain evidence="1 2">SM1</strain>
    </source>
</reference>
<organism evidence="1 2">
    <name type="scientific">Rhodopirellula maiorica SM1</name>
    <dbReference type="NCBI Taxonomy" id="1265738"/>
    <lineage>
        <taxon>Bacteria</taxon>
        <taxon>Pseudomonadati</taxon>
        <taxon>Planctomycetota</taxon>
        <taxon>Planctomycetia</taxon>
        <taxon>Pirellulales</taxon>
        <taxon>Pirellulaceae</taxon>
        <taxon>Novipirellula</taxon>
    </lineage>
</organism>
<sequence>MVIASPQRKKLQRFPEFVLKLAGRPNIGGEHSQSVEKRISRASIRMS</sequence>
<dbReference type="AlphaFoldDB" id="M5S8Y1"/>
<gene>
    <name evidence="1" type="ORF">RMSM_00446</name>
</gene>
<name>M5S8Y1_9BACT</name>
<comment type="caution">
    <text evidence="1">The sequence shown here is derived from an EMBL/GenBank/DDBJ whole genome shotgun (WGS) entry which is preliminary data.</text>
</comment>
<dbReference type="Proteomes" id="UP000011991">
    <property type="component" value="Unassembled WGS sequence"/>
</dbReference>
<dbReference type="PATRIC" id="fig|1265738.3.peg.453"/>
<keyword evidence="2" id="KW-1185">Reference proteome</keyword>
<accession>M5S8Y1</accession>